<comment type="caution">
    <text evidence="1">The sequence shown here is derived from an EMBL/GenBank/DDBJ whole genome shotgun (WGS) entry which is preliminary data.</text>
</comment>
<sequence>LPLPSPTPPSPILPSPAPPSPAPPSPTPLSPAPPSPMPPVTVTMTLSNKRKRDKPVKGKMHWKVGDMRLDLFQKHHRDQHPAAYEEFTKLPPGADLDEFFSKLLNHVVPVNFSIDSSGSYTISISAKIVEVIVMDLLCGGNTAESTRARVKNIFTPVADNGSEGFTPSYTVTIGDPAAFKTSLIGVNAGLSFRAAADVMSQISAQAGRHDDSAINSIMITDNVRISVAVSMEVIRSLLADPSVWAFSLAFDSSTHYGHSYFDVRIRLQVDGELRNLHLVALPINGGHKADDMVELLTKMLDALCPQWRQKLIGISSDGEPTMTGCNSGVVTQLAAAAANNVFRVWCPIHQLDIHAGKAMTALYNGRFDVWLNRLTHCLRKNSSFGASNGLCPKQSTRWLSAGKRCHWLLQHRVQINRFLKELEEKEARSGIKLPSWFWPVVGVIHQFINIFEVAMTKLQGRDLLLSQQDLIISSLIKALQRSTKATLSTSASAAAPLDIDDNYGSDDDDDVDDSVGNSIDSNGNAAITIGKWCISLKHIREYIGECPSSINDSFTALSATRKRRLVRQVGRFITSIISGISGVCALRDASNNVDPNDLPDVLPHQLCKLSVRDFGKRYKQFLQRYGTIRGEEFIDRVEIEVFELHHRYNTDNSTMTTIDRHSDATPFNVAWKELKRVYPNLCNFAGGLATIFANSATVESDFSRLKRIKDPHRQSLTDLSLEGIMQAENYNQLFHMGGIQI</sequence>
<protein>
    <submittedName>
        <fullName evidence="1">Uncharacterized protein</fullName>
    </submittedName>
</protein>
<name>A0ACC1KFP1_9FUNG</name>
<evidence type="ECO:0000313" key="2">
    <source>
        <dbReference type="Proteomes" id="UP001140066"/>
    </source>
</evidence>
<feature type="non-terminal residue" evidence="1">
    <location>
        <position position="1"/>
    </location>
</feature>
<keyword evidence="2" id="KW-1185">Reference proteome</keyword>
<proteinExistence type="predicted"/>
<accession>A0ACC1KFP1</accession>
<dbReference type="EMBL" id="JANBUK010000668">
    <property type="protein sequence ID" value="KAJ2789104.1"/>
    <property type="molecule type" value="Genomic_DNA"/>
</dbReference>
<organism evidence="1 2">
    <name type="scientific">Coemansia linderi</name>
    <dbReference type="NCBI Taxonomy" id="2663919"/>
    <lineage>
        <taxon>Eukaryota</taxon>
        <taxon>Fungi</taxon>
        <taxon>Fungi incertae sedis</taxon>
        <taxon>Zoopagomycota</taxon>
        <taxon>Kickxellomycotina</taxon>
        <taxon>Kickxellomycetes</taxon>
        <taxon>Kickxellales</taxon>
        <taxon>Kickxellaceae</taxon>
        <taxon>Coemansia</taxon>
    </lineage>
</organism>
<dbReference type="Proteomes" id="UP001140066">
    <property type="component" value="Unassembled WGS sequence"/>
</dbReference>
<gene>
    <name evidence="1" type="ORF">GGI18_002590</name>
</gene>
<reference evidence="1" key="1">
    <citation type="submission" date="2022-07" db="EMBL/GenBank/DDBJ databases">
        <title>Phylogenomic reconstructions and comparative analyses of Kickxellomycotina fungi.</title>
        <authorList>
            <person name="Reynolds N.K."/>
            <person name="Stajich J.E."/>
            <person name="Barry K."/>
            <person name="Grigoriev I.V."/>
            <person name="Crous P."/>
            <person name="Smith M.E."/>
        </authorList>
    </citation>
    <scope>NUCLEOTIDE SEQUENCE</scope>
    <source>
        <strain evidence="1">BCRC 34191</strain>
    </source>
</reference>
<evidence type="ECO:0000313" key="1">
    <source>
        <dbReference type="EMBL" id="KAJ2789104.1"/>
    </source>
</evidence>